<evidence type="ECO:0000256" key="14">
    <source>
        <dbReference type="PROSITE-ProRule" id="PRU00421"/>
    </source>
</evidence>
<dbReference type="GO" id="GO:0009401">
    <property type="term" value="P:phosphoenolpyruvate-dependent sugar phosphotransferase system"/>
    <property type="evidence" value="ECO:0007669"/>
    <property type="project" value="UniProtKB-KW"/>
</dbReference>
<dbReference type="PROSITE" id="PS51103">
    <property type="entry name" value="PTS_EIIC_TYPE_1"/>
    <property type="match status" value="1"/>
</dbReference>
<keyword evidence="7 15" id="KW-0812">Transmembrane</keyword>
<feature type="transmembrane region" description="Helical" evidence="15">
    <location>
        <begin position="333"/>
        <end position="358"/>
    </location>
</feature>
<dbReference type="GO" id="GO:0090589">
    <property type="term" value="F:protein-phosphocysteine-trehalose phosphotransferase system transporter activity"/>
    <property type="evidence" value="ECO:0007669"/>
    <property type="project" value="TreeGrafter"/>
</dbReference>
<dbReference type="InterPro" id="IPR018113">
    <property type="entry name" value="PTrfase_EIIB_Cys"/>
</dbReference>
<dbReference type="EMBL" id="AEUX02000001">
    <property type="protein sequence ID" value="EHI70975.1"/>
    <property type="molecule type" value="Genomic_DNA"/>
</dbReference>
<evidence type="ECO:0000256" key="1">
    <source>
        <dbReference type="ARBA" id="ARBA00004651"/>
    </source>
</evidence>
<dbReference type="InterPro" id="IPR013013">
    <property type="entry name" value="PTS_EIIC_1"/>
</dbReference>
<feature type="domain" description="PTS EIIB type-1" evidence="17">
    <location>
        <begin position="3"/>
        <end position="86"/>
    </location>
</feature>
<dbReference type="EC" id="2.7.1.211" evidence="11"/>
<dbReference type="RefSeq" id="WP_008087345.1">
    <property type="nucleotide sequence ID" value="NZ_AEUX02000001.1"/>
</dbReference>
<dbReference type="PANTHER" id="PTHR30175:SF4">
    <property type="entry name" value="PTS SYSTEM TREHALOSE-SPECIFIC EIIBC COMPONENT"/>
    <property type="match status" value="1"/>
</dbReference>
<dbReference type="Gene3D" id="2.70.70.10">
    <property type="entry name" value="Glucose Permease (Domain IIA)"/>
    <property type="match status" value="1"/>
</dbReference>
<evidence type="ECO:0000256" key="7">
    <source>
        <dbReference type="ARBA" id="ARBA00022692"/>
    </source>
</evidence>
<dbReference type="Pfam" id="PF00367">
    <property type="entry name" value="PTS_EIIB"/>
    <property type="match status" value="1"/>
</dbReference>
<evidence type="ECO:0000259" key="18">
    <source>
        <dbReference type="PROSITE" id="PS51103"/>
    </source>
</evidence>
<reference evidence="19 20" key="1">
    <citation type="journal article" date="2014" name="Int. J. Syst. Evol. Microbiol.">
        <title>Phylogenomics and the dynamic genome evolution of the genus Streptococcus.</title>
        <authorList>
            <consortium name="The Broad Institute Genome Sequencing Platform"/>
            <person name="Richards V.P."/>
            <person name="Palmer S.R."/>
            <person name="Pavinski Bitar P.D."/>
            <person name="Qin X."/>
            <person name="Weinstock G.M."/>
            <person name="Highlander S.K."/>
            <person name="Town C.D."/>
            <person name="Burne R.A."/>
            <person name="Stanhope M.J."/>
        </authorList>
    </citation>
    <scope>NUCLEOTIDE SEQUENCE [LARGE SCALE GENOMIC DNA]</scope>
    <source>
        <strain evidence="19 20">707-05</strain>
    </source>
</reference>
<evidence type="ECO:0000256" key="3">
    <source>
        <dbReference type="ARBA" id="ARBA00022475"/>
    </source>
</evidence>
<dbReference type="PROSITE" id="PS00371">
    <property type="entry name" value="PTS_EIIA_TYPE_1_HIS"/>
    <property type="match status" value="1"/>
</dbReference>
<sequence>MDYKKVAQVIVNAIGRENIVAAAHCATRLRLVLKDDKAIDQKTLDSDPDIKGTFRSNGQYQIIIGPGDVNFVYAELIKETGLKDAQKDDLKKISQEGQHFNPLMALMRLLSDIFVPIISALVAGGLLMALRNFLTSPDLFGPLSLEQQFPTIKGLSEMIQFMSAAPFMFLPILVGFSASKRFGANPCLGAALGMIMTAANPADLTTWKLFGLQIAQANYFYQVIPVLVSVWVLSLLENFFHKKLPSSIDFTFTPLLSLLITGFLTFAAIGPIMMMVSDSITNAIVWLYNTTGPLGMGIFGGTYSLIVMTGLHQSFPAIETQLLSAYNQNGTGVGGYIFVVASMANVAQGAATLAIYFLTKKAKTKGLSGSAAVSAFLGITEPALFGVNLKYRFPFFCALIGSAVGAAFAGLMKVIAVSLGAAGFIGFLSIKASSIPMYVVAQLIAFAIAFGLTLLYGKTKAAKVFVEEALVDVEEAPIISAKPSQEEVLSPLDGFVVPLESVSDPVFASGAMGQGMAIKPEGNTVYAPFDGQVTVVFETGHAYGLQADSGIELLIHIGIDTVSMAGDAFKALVTKGQRVQKGQVLGTFDINKIEKAKLELTTMLIVTNNSQYHKCHKTSDEHIRVGQVLMTLDKN</sequence>
<feature type="transmembrane region" description="Helical" evidence="15">
    <location>
        <begin position="396"/>
        <end position="429"/>
    </location>
</feature>
<comment type="catalytic activity">
    <reaction evidence="13">
        <text>N(pros)-phospho-L-histidyl-[protein](out) + sucrose = sucrose 6(G)-phosphate(in) + L-histidyl-[protein]</text>
        <dbReference type="Rhea" id="RHEA:49236"/>
        <dbReference type="Rhea" id="RHEA-COMP:9745"/>
        <dbReference type="Rhea" id="RHEA-COMP:9746"/>
        <dbReference type="ChEBI" id="CHEBI:17992"/>
        <dbReference type="ChEBI" id="CHEBI:29979"/>
        <dbReference type="ChEBI" id="CHEBI:64837"/>
        <dbReference type="ChEBI" id="CHEBI:91002"/>
        <dbReference type="EC" id="2.7.1.211"/>
    </reaction>
</comment>
<gene>
    <name evidence="19" type="ORF">STRIC_0841</name>
</gene>
<proteinExistence type="predicted"/>
<feature type="active site" description="Phosphocysteine intermediate; for EIIB activity" evidence="14">
    <location>
        <position position="25"/>
    </location>
</feature>
<dbReference type="InterPro" id="IPR010973">
    <property type="entry name" value="PTS_IIBC_sucr"/>
</dbReference>
<keyword evidence="6" id="KW-0598">Phosphotransferase system</keyword>
<protein>
    <recommendedName>
        <fullName evidence="11">protein-N(pi)-phosphohistidine--sucrose phosphotransferase</fullName>
        <ecNumber evidence="11">2.7.1.211</ecNumber>
    </recommendedName>
</protein>
<dbReference type="SUPFAM" id="SSF51261">
    <property type="entry name" value="Duplicated hybrid motif"/>
    <property type="match status" value="1"/>
</dbReference>
<dbReference type="eggNOG" id="COG1263">
    <property type="taxonomic scope" value="Bacteria"/>
</dbReference>
<keyword evidence="5 19" id="KW-0808">Transferase</keyword>
<dbReference type="Gene3D" id="3.30.1360.60">
    <property type="entry name" value="Glucose permease domain IIB"/>
    <property type="match status" value="1"/>
</dbReference>
<evidence type="ECO:0000256" key="4">
    <source>
        <dbReference type="ARBA" id="ARBA00022597"/>
    </source>
</evidence>
<keyword evidence="2" id="KW-0813">Transport</keyword>
<evidence type="ECO:0000313" key="20">
    <source>
        <dbReference type="Proteomes" id="UP000003330"/>
    </source>
</evidence>
<feature type="transmembrane region" description="Helical" evidence="15">
    <location>
        <begin position="435"/>
        <end position="456"/>
    </location>
</feature>
<comment type="subcellular location">
    <subcellularLocation>
        <location evidence="1">Cell membrane</location>
        <topology evidence="1">Multi-pass membrane protein</topology>
    </subcellularLocation>
</comment>
<dbReference type="OrthoDB" id="9769191at2"/>
<feature type="transmembrane region" description="Helical" evidence="15">
    <location>
        <begin position="252"/>
        <end position="274"/>
    </location>
</feature>
<feature type="transmembrane region" description="Helical" evidence="15">
    <location>
        <begin position="219"/>
        <end position="240"/>
    </location>
</feature>
<dbReference type="Pfam" id="PF02378">
    <property type="entry name" value="PTS_EIIC"/>
    <property type="match status" value="1"/>
</dbReference>
<dbReference type="InterPro" id="IPR003352">
    <property type="entry name" value="PTS_EIIC"/>
</dbReference>
<dbReference type="PANTHER" id="PTHR30175">
    <property type="entry name" value="PHOSPHOTRANSFERASE SYSTEM TRANSPORT PROTEIN"/>
    <property type="match status" value="1"/>
</dbReference>
<dbReference type="STRING" id="764299.STRIC_0841"/>
<dbReference type="InterPro" id="IPR036878">
    <property type="entry name" value="Glu_permease_IIB"/>
</dbReference>
<dbReference type="GO" id="GO:0005886">
    <property type="term" value="C:plasma membrane"/>
    <property type="evidence" value="ECO:0007669"/>
    <property type="project" value="UniProtKB-SubCell"/>
</dbReference>
<keyword evidence="3" id="KW-1003">Cell membrane</keyword>
<feature type="transmembrane region" description="Helical" evidence="15">
    <location>
        <begin position="154"/>
        <end position="175"/>
    </location>
</feature>
<feature type="transmembrane region" description="Helical" evidence="15">
    <location>
        <begin position="113"/>
        <end position="134"/>
    </location>
</feature>
<dbReference type="PROSITE" id="PS01035">
    <property type="entry name" value="PTS_EIIB_TYPE_1_CYS"/>
    <property type="match status" value="1"/>
</dbReference>
<evidence type="ECO:0000256" key="2">
    <source>
        <dbReference type="ARBA" id="ARBA00022448"/>
    </source>
</evidence>
<keyword evidence="4" id="KW-0762">Sugar transport</keyword>
<evidence type="ECO:0000256" key="5">
    <source>
        <dbReference type="ARBA" id="ARBA00022679"/>
    </source>
</evidence>
<comment type="caution">
    <text evidence="19">The sequence shown here is derived from an EMBL/GenBank/DDBJ whole genome shotgun (WGS) entry which is preliminary data.</text>
</comment>
<evidence type="ECO:0000259" key="17">
    <source>
        <dbReference type="PROSITE" id="PS51098"/>
    </source>
</evidence>
<evidence type="ECO:0000256" key="12">
    <source>
        <dbReference type="ARBA" id="ARBA00045139"/>
    </source>
</evidence>
<dbReference type="NCBIfam" id="TIGR00830">
    <property type="entry name" value="PTBA"/>
    <property type="match status" value="1"/>
</dbReference>
<keyword evidence="20" id="KW-1185">Reference proteome</keyword>
<evidence type="ECO:0000256" key="8">
    <source>
        <dbReference type="ARBA" id="ARBA00022777"/>
    </source>
</evidence>
<dbReference type="InterPro" id="IPR011055">
    <property type="entry name" value="Dup_hybrid_motif"/>
</dbReference>
<accession>G5JZX7</accession>
<evidence type="ECO:0000256" key="9">
    <source>
        <dbReference type="ARBA" id="ARBA00022989"/>
    </source>
</evidence>
<dbReference type="Pfam" id="PF00358">
    <property type="entry name" value="PTS_EIIA_1"/>
    <property type="match status" value="1"/>
</dbReference>
<dbReference type="FunFam" id="2.70.70.10:FF:000001">
    <property type="entry name" value="PTS system glucose-specific IIA component"/>
    <property type="match status" value="1"/>
</dbReference>
<dbReference type="SUPFAM" id="SSF55604">
    <property type="entry name" value="Glucose permease domain IIB"/>
    <property type="match status" value="1"/>
</dbReference>
<keyword evidence="9 15" id="KW-1133">Transmembrane helix</keyword>
<name>G5JZX7_9STRE</name>
<evidence type="ECO:0000256" key="6">
    <source>
        <dbReference type="ARBA" id="ARBA00022683"/>
    </source>
</evidence>
<dbReference type="eggNOG" id="COG1264">
    <property type="taxonomic scope" value="Bacteria"/>
</dbReference>
<keyword evidence="10 15" id="KW-0472">Membrane</keyword>
<evidence type="ECO:0000256" key="13">
    <source>
        <dbReference type="ARBA" id="ARBA00048931"/>
    </source>
</evidence>
<evidence type="ECO:0000313" key="19">
    <source>
        <dbReference type="EMBL" id="EHI70975.1"/>
    </source>
</evidence>
<dbReference type="GO" id="GO:0016301">
    <property type="term" value="F:kinase activity"/>
    <property type="evidence" value="ECO:0007669"/>
    <property type="project" value="UniProtKB-KW"/>
</dbReference>
<dbReference type="NCBIfam" id="TIGR00826">
    <property type="entry name" value="EIIB_glc"/>
    <property type="match status" value="1"/>
</dbReference>
<dbReference type="PROSITE" id="PS51098">
    <property type="entry name" value="PTS_EIIB_TYPE_1"/>
    <property type="match status" value="1"/>
</dbReference>
<dbReference type="CDD" id="cd00212">
    <property type="entry name" value="PTS_IIB_glc"/>
    <property type="match status" value="1"/>
</dbReference>
<dbReference type="InterPro" id="IPR050558">
    <property type="entry name" value="PTS_Sugar-Specific_Components"/>
</dbReference>
<evidence type="ECO:0000256" key="11">
    <source>
        <dbReference type="ARBA" id="ARBA00044053"/>
    </source>
</evidence>
<dbReference type="Proteomes" id="UP000003330">
    <property type="component" value="Unassembled WGS sequence"/>
</dbReference>
<dbReference type="eggNOG" id="COG2190">
    <property type="taxonomic scope" value="Bacteria"/>
</dbReference>
<feature type="domain" description="PTS EIIC type-1" evidence="18">
    <location>
        <begin position="121"/>
        <end position="472"/>
    </location>
</feature>
<evidence type="ECO:0000256" key="15">
    <source>
        <dbReference type="SAM" id="Phobius"/>
    </source>
</evidence>
<dbReference type="GO" id="GO:0015771">
    <property type="term" value="P:trehalose transport"/>
    <property type="evidence" value="ECO:0007669"/>
    <property type="project" value="TreeGrafter"/>
</dbReference>
<feature type="domain" description="PTS EIIA type-1" evidence="16">
    <location>
        <begin position="504"/>
        <end position="608"/>
    </location>
</feature>
<evidence type="ECO:0000259" key="16">
    <source>
        <dbReference type="PROSITE" id="PS51093"/>
    </source>
</evidence>
<dbReference type="PROSITE" id="PS51093">
    <property type="entry name" value="PTS_EIIA_TYPE_1"/>
    <property type="match status" value="1"/>
</dbReference>
<comment type="function">
    <text evidence="12">The phosphoenolpyruvate-dependent sugar phosphotransferase system (sugar PTS), a major carbohydrate active transport system, catalyzes the phosphorylation of incoming sugar substrates concomitantly with their translocation across the cell membrane. This system is involved in sucrose transport.</text>
</comment>
<keyword evidence="8" id="KW-0418">Kinase</keyword>
<feature type="transmembrane region" description="Helical" evidence="15">
    <location>
        <begin position="294"/>
        <end position="312"/>
    </location>
</feature>
<dbReference type="InterPro" id="IPR001127">
    <property type="entry name" value="PTS_EIIA_1_perm"/>
</dbReference>
<dbReference type="AlphaFoldDB" id="G5JZX7"/>
<dbReference type="GO" id="GO:0022878">
    <property type="term" value="F:protein-N(PI)-phosphohistidine-sucrose phosphotransferase system transporter activity"/>
    <property type="evidence" value="ECO:0007669"/>
    <property type="project" value="RHEA"/>
</dbReference>
<organism evidence="19 20">
    <name type="scientific">Streptococcus ictaluri 707-05</name>
    <dbReference type="NCBI Taxonomy" id="764299"/>
    <lineage>
        <taxon>Bacteria</taxon>
        <taxon>Bacillati</taxon>
        <taxon>Bacillota</taxon>
        <taxon>Bacilli</taxon>
        <taxon>Lactobacillales</taxon>
        <taxon>Streptococcaceae</taxon>
        <taxon>Streptococcus</taxon>
    </lineage>
</organism>
<dbReference type="NCBIfam" id="TIGR01996">
    <property type="entry name" value="PTS-II-BC-sucr"/>
    <property type="match status" value="1"/>
</dbReference>
<dbReference type="InterPro" id="IPR001996">
    <property type="entry name" value="PTS_IIB_1"/>
</dbReference>
<evidence type="ECO:0000256" key="10">
    <source>
        <dbReference type="ARBA" id="ARBA00023136"/>
    </source>
</evidence>